<dbReference type="EMBL" id="MDTQ01000001">
    <property type="protein sequence ID" value="ODC03928.1"/>
    <property type="molecule type" value="Genomic_DNA"/>
</dbReference>
<keyword evidence="2" id="KW-0812">Transmembrane</keyword>
<evidence type="ECO:0000256" key="3">
    <source>
        <dbReference type="SAM" id="SignalP"/>
    </source>
</evidence>
<feature type="chain" id="PRO_5009119671" description="Protein BatD" evidence="3">
    <location>
        <begin position="34"/>
        <end position="566"/>
    </location>
</feature>
<dbReference type="AlphaFoldDB" id="A0A1E2VA86"/>
<keyword evidence="2" id="KW-0472">Membrane</keyword>
<comment type="caution">
    <text evidence="4">The sequence shown here is derived from an EMBL/GenBank/DDBJ whole genome shotgun (WGS) entry which is preliminary data.</text>
</comment>
<accession>A0A1E2VA86</accession>
<dbReference type="RefSeq" id="WP_068998579.1">
    <property type="nucleotide sequence ID" value="NZ_MDTQ01000001.1"/>
</dbReference>
<name>A0A1E2VA86_9GAMM</name>
<feature type="region of interest" description="Disordered" evidence="1">
    <location>
        <begin position="398"/>
        <end position="417"/>
    </location>
</feature>
<organism evidence="4 5">
    <name type="scientific">Terasakiispira papahanaumokuakeensis</name>
    <dbReference type="NCBI Taxonomy" id="197479"/>
    <lineage>
        <taxon>Bacteria</taxon>
        <taxon>Pseudomonadati</taxon>
        <taxon>Pseudomonadota</taxon>
        <taxon>Gammaproteobacteria</taxon>
        <taxon>Oceanospirillales</taxon>
        <taxon>Terasakiispira</taxon>
    </lineage>
</organism>
<evidence type="ECO:0000256" key="1">
    <source>
        <dbReference type="SAM" id="MobiDB-lite"/>
    </source>
</evidence>
<keyword evidence="2" id="KW-1133">Transmembrane helix</keyword>
<feature type="transmembrane region" description="Helical" evidence="2">
    <location>
        <begin position="435"/>
        <end position="455"/>
    </location>
</feature>
<dbReference type="PANTHER" id="PTHR40940">
    <property type="entry name" value="PROTEIN BATD-RELATED"/>
    <property type="match status" value="1"/>
</dbReference>
<dbReference type="OrthoDB" id="5293418at2"/>
<sequence length="566" mass="63509">MRLTPCAQSQGLFQGLFMLMSLLISALSGSAHAALLTLMQPSIEPGGSFDILIESQDQAGAPPQLGWSPELEKHFQITWMDQSTESLNQGFQHRWLLTLRQRPDDASTGMLTLPPFTLGNDRTQPLRVMVTPPKVKVTPQTAQSTHEKVISIHQDLNHRQAYAGQTLVYRMEILYQGYPFDPSLSPLKMEGAQGRQLGEPIEHQVTLHGQRYQEARWRDLITINQAPARILPRQFSARLSPFPGSHQSRRHQAEAPAIDIEVLPKPAEFPETATWLPAEGLALDYDLPNTNHAYQAGDTLQLTVYLDAVGQQGRLLPTFPRLETEDYTVAPVRHHVQDRLVSQQLVGNLQQVMLVTLKRSGSIQLPTLSVPWWDVERHRLRHTELALPTLKVVPAKAVSSSTDSPSANSPSTAQTAVNTGTVSSTTADAQTSTQWSILIASVLASLVSIGVILWIHHRQRPQQRLARRIRNQQHWSHRDILNLLADWASWTGQPHPAWQKPGLLRVLRHAAAGHRIPQHLLAQALLGRRHARKGLKRQGFTRLAINRKKQTQHQHRSQTLLPPLYP</sequence>
<feature type="compositionally biased region" description="Low complexity" evidence="1">
    <location>
        <begin position="399"/>
        <end position="413"/>
    </location>
</feature>
<dbReference type="Proteomes" id="UP000094291">
    <property type="component" value="Unassembled WGS sequence"/>
</dbReference>
<dbReference type="PANTHER" id="PTHR40940:SF1">
    <property type="entry name" value="PROTEIN BATD"/>
    <property type="match status" value="1"/>
</dbReference>
<dbReference type="InterPro" id="IPR025738">
    <property type="entry name" value="BatD"/>
</dbReference>
<keyword evidence="5" id="KW-1185">Reference proteome</keyword>
<evidence type="ECO:0000313" key="4">
    <source>
        <dbReference type="EMBL" id="ODC03928.1"/>
    </source>
</evidence>
<evidence type="ECO:0000256" key="2">
    <source>
        <dbReference type="SAM" id="Phobius"/>
    </source>
</evidence>
<evidence type="ECO:0008006" key="6">
    <source>
        <dbReference type="Google" id="ProtNLM"/>
    </source>
</evidence>
<gene>
    <name evidence="4" type="ORF">BFW38_10645</name>
</gene>
<dbReference type="STRING" id="197479.BFW38_10645"/>
<proteinExistence type="predicted"/>
<feature type="signal peptide" evidence="3">
    <location>
        <begin position="1"/>
        <end position="33"/>
    </location>
</feature>
<keyword evidence="3" id="KW-0732">Signal</keyword>
<protein>
    <recommendedName>
        <fullName evidence="6">Protein BatD</fullName>
    </recommendedName>
</protein>
<reference evidence="4 5" key="1">
    <citation type="submission" date="2016-08" db="EMBL/GenBank/DDBJ databases">
        <authorList>
            <person name="Seilhamer J.J."/>
        </authorList>
    </citation>
    <scope>NUCLEOTIDE SEQUENCE [LARGE SCALE GENOMIC DNA]</scope>
    <source>
        <strain evidence="4 5">PH27A</strain>
    </source>
</reference>
<evidence type="ECO:0000313" key="5">
    <source>
        <dbReference type="Proteomes" id="UP000094291"/>
    </source>
</evidence>